<dbReference type="Pfam" id="PF17681">
    <property type="entry name" value="GCP_N_terminal"/>
    <property type="match status" value="1"/>
</dbReference>
<protein>
    <recommendedName>
        <fullName evidence="5">Gamma-tubulin complex component</fullName>
    </recommendedName>
</protein>
<dbReference type="GO" id="GO:0000278">
    <property type="term" value="P:mitotic cell cycle"/>
    <property type="evidence" value="ECO:0007669"/>
    <property type="project" value="TreeGrafter"/>
</dbReference>
<dbReference type="PANTHER" id="PTHR19302:SF27">
    <property type="entry name" value="GAMMA-TUBULIN COMPLEX COMPONENT 4"/>
    <property type="match status" value="1"/>
</dbReference>
<evidence type="ECO:0000259" key="6">
    <source>
        <dbReference type="Pfam" id="PF17681"/>
    </source>
</evidence>
<feature type="domain" description="Gamma tubulin complex component protein N-terminal" evidence="6">
    <location>
        <begin position="2"/>
        <end position="308"/>
    </location>
</feature>
<evidence type="ECO:0000256" key="2">
    <source>
        <dbReference type="ARBA" id="ARBA00022490"/>
    </source>
</evidence>
<evidence type="ECO:0000256" key="3">
    <source>
        <dbReference type="ARBA" id="ARBA00022701"/>
    </source>
</evidence>
<evidence type="ECO:0000256" key="4">
    <source>
        <dbReference type="ARBA" id="ARBA00023212"/>
    </source>
</evidence>
<organism evidence="7">
    <name type="scientific">Rhizophora mucronata</name>
    <name type="common">Asiatic mangrove</name>
    <dbReference type="NCBI Taxonomy" id="61149"/>
    <lineage>
        <taxon>Eukaryota</taxon>
        <taxon>Viridiplantae</taxon>
        <taxon>Streptophyta</taxon>
        <taxon>Embryophyta</taxon>
        <taxon>Tracheophyta</taxon>
        <taxon>Spermatophyta</taxon>
        <taxon>Magnoliopsida</taxon>
        <taxon>eudicotyledons</taxon>
        <taxon>Gunneridae</taxon>
        <taxon>Pentapetalae</taxon>
        <taxon>rosids</taxon>
        <taxon>fabids</taxon>
        <taxon>Malpighiales</taxon>
        <taxon>Rhizophoraceae</taxon>
        <taxon>Rhizophora</taxon>
    </lineage>
</organism>
<reference evidence="7" key="1">
    <citation type="submission" date="2018-02" db="EMBL/GenBank/DDBJ databases">
        <title>Rhizophora mucronata_Transcriptome.</title>
        <authorList>
            <person name="Meera S.P."/>
            <person name="Sreeshan A."/>
            <person name="Augustine A."/>
        </authorList>
    </citation>
    <scope>NUCLEOTIDE SEQUENCE</scope>
    <source>
        <tissue evidence="7">Leaf</tissue>
    </source>
</reference>
<dbReference type="GO" id="GO:0000930">
    <property type="term" value="C:gamma-tubulin complex"/>
    <property type="evidence" value="ECO:0007669"/>
    <property type="project" value="TreeGrafter"/>
</dbReference>
<evidence type="ECO:0000313" key="7">
    <source>
        <dbReference type="EMBL" id="MBX19595.1"/>
    </source>
</evidence>
<keyword evidence="2 5" id="KW-0963">Cytoplasm</keyword>
<keyword evidence="4 5" id="KW-0206">Cytoskeleton</keyword>
<dbReference type="GO" id="GO:0051011">
    <property type="term" value="F:microtubule minus-end binding"/>
    <property type="evidence" value="ECO:0007669"/>
    <property type="project" value="TreeGrafter"/>
</dbReference>
<dbReference type="GO" id="GO:0000922">
    <property type="term" value="C:spindle pole"/>
    <property type="evidence" value="ECO:0007669"/>
    <property type="project" value="InterPro"/>
</dbReference>
<dbReference type="GO" id="GO:0043015">
    <property type="term" value="F:gamma-tubulin binding"/>
    <property type="evidence" value="ECO:0007669"/>
    <property type="project" value="InterPro"/>
</dbReference>
<dbReference type="GO" id="GO:0007020">
    <property type="term" value="P:microtubule nucleation"/>
    <property type="evidence" value="ECO:0007669"/>
    <property type="project" value="InterPro"/>
</dbReference>
<dbReference type="GO" id="GO:0051321">
    <property type="term" value="P:meiotic cell cycle"/>
    <property type="evidence" value="ECO:0007669"/>
    <property type="project" value="TreeGrafter"/>
</dbReference>
<dbReference type="InterPro" id="IPR041470">
    <property type="entry name" value="GCP_N"/>
</dbReference>
<dbReference type="PANTHER" id="PTHR19302">
    <property type="entry name" value="GAMMA TUBULIN COMPLEX PROTEIN"/>
    <property type="match status" value="1"/>
</dbReference>
<dbReference type="GO" id="GO:0031122">
    <property type="term" value="P:cytoplasmic microtubule organization"/>
    <property type="evidence" value="ECO:0007669"/>
    <property type="project" value="TreeGrafter"/>
</dbReference>
<accession>A0A2P2LNP9</accession>
<keyword evidence="3 5" id="KW-0493">Microtubule</keyword>
<evidence type="ECO:0000256" key="1">
    <source>
        <dbReference type="ARBA" id="ARBA00004267"/>
    </source>
</evidence>
<dbReference type="AlphaFoldDB" id="A0A2P2LNP9"/>
<comment type="similarity">
    <text evidence="5">Belongs to the TUBGCP family.</text>
</comment>
<sequence>MMHEILLALLGYTGDLIIDEREQQKSIGVNLSPDAPISDERTFRLAPDISFLEASDRDLIERIITLGFYYRELDRFAAKSRNLSWIRSGCGGVSGGGVSPLSRVAALSNKRKGKPSVYRRAIANGIVEILSIYRSAVLHIEQNLLSESVPILATVTHGLNKFFVLLPPLYELVLEIERDDIRGGQLLNLLHKRLHCGVPQLQTCIQRLLWHGHQVMYNQLASWMLYGILQDQHCEFFIGRQEERDMEQGLSHSDMSEKLAHLSTDDTSLTDWHSGFHISLVFPLWQVSSDLVWKDDYKISGNRCHSFVLLAFVPVRSPLTDFPFCLKH</sequence>
<evidence type="ECO:0000256" key="5">
    <source>
        <dbReference type="RuleBase" id="RU363050"/>
    </source>
</evidence>
<name>A0A2P2LNP9_RHIMU</name>
<dbReference type="EMBL" id="GGEC01039111">
    <property type="protein sequence ID" value="MBX19595.1"/>
    <property type="molecule type" value="Transcribed_RNA"/>
</dbReference>
<comment type="function">
    <text evidence="5">Component of the gamma-tubulin ring complex (gTuRC) which mediates microtubule nucleation.</text>
</comment>
<dbReference type="GO" id="GO:0005874">
    <property type="term" value="C:microtubule"/>
    <property type="evidence" value="ECO:0007669"/>
    <property type="project" value="UniProtKB-KW"/>
</dbReference>
<proteinExistence type="inferred from homology"/>
<dbReference type="GO" id="GO:0051225">
    <property type="term" value="P:spindle assembly"/>
    <property type="evidence" value="ECO:0007669"/>
    <property type="project" value="TreeGrafter"/>
</dbReference>
<comment type="subcellular location">
    <subcellularLocation>
        <location evidence="1 5">Cytoplasm</location>
        <location evidence="1 5">Cytoskeleton</location>
        <location evidence="1 5">Microtubule organizing center</location>
    </subcellularLocation>
</comment>
<dbReference type="InterPro" id="IPR007259">
    <property type="entry name" value="GCP"/>
</dbReference>